<dbReference type="InterPro" id="IPR000763">
    <property type="entry name" value="Catalase_peroxidase"/>
</dbReference>
<gene>
    <name evidence="11" type="ORF">FOXB_15771</name>
</gene>
<dbReference type="EMBL" id="AFQF01004273">
    <property type="protein sequence ID" value="EGU73718.1"/>
    <property type="molecule type" value="Genomic_DNA"/>
</dbReference>
<reference evidence="11" key="1">
    <citation type="journal article" date="2012" name="Mol. Plant Microbe Interact.">
        <title>A highly conserved effector in Fusarium oxysporum is required for full virulence on Arabidopsis.</title>
        <authorList>
            <person name="Thatcher L.F."/>
            <person name="Gardiner D.M."/>
            <person name="Kazan K."/>
            <person name="Manners J."/>
        </authorList>
    </citation>
    <scope>NUCLEOTIDE SEQUENCE [LARGE SCALE GENOMIC DNA]</scope>
    <source>
        <strain evidence="11">Fo5176</strain>
    </source>
</reference>
<keyword evidence="9" id="KW-0732">Signal</keyword>
<comment type="caution">
    <text evidence="11">The sequence shown here is derived from an EMBL/GenBank/DDBJ whole genome shotgun (WGS) entry which is preliminary data.</text>
</comment>
<evidence type="ECO:0000256" key="2">
    <source>
        <dbReference type="ARBA" id="ARBA00022559"/>
    </source>
</evidence>
<evidence type="ECO:0000256" key="1">
    <source>
        <dbReference type="ARBA" id="ARBA00001970"/>
    </source>
</evidence>
<keyword evidence="7" id="KW-0376">Hydrogen peroxide</keyword>
<dbReference type="GO" id="GO:0005829">
    <property type="term" value="C:cytosol"/>
    <property type="evidence" value="ECO:0007669"/>
    <property type="project" value="TreeGrafter"/>
</dbReference>
<dbReference type="InterPro" id="IPR002016">
    <property type="entry name" value="Haem_peroxidase"/>
</dbReference>
<evidence type="ECO:0000256" key="7">
    <source>
        <dbReference type="ARBA" id="ARBA00023324"/>
    </source>
</evidence>
<dbReference type="PRINTS" id="PR00460">
    <property type="entry name" value="BPEROXIDASE"/>
</dbReference>
<feature type="domain" description="Plant heme peroxidase family profile" evidence="10">
    <location>
        <begin position="118"/>
        <end position="313"/>
    </location>
</feature>
<keyword evidence="5 9" id="KW-0560">Oxidoreductase</keyword>
<dbReference type="OrthoDB" id="407695at2759"/>
<name>F9GAT9_FUSOF</name>
<dbReference type="PANTHER" id="PTHR30555:SF0">
    <property type="entry name" value="CATALASE-PEROXIDASE"/>
    <property type="match status" value="1"/>
</dbReference>
<sequence>MHVQSLLLASGLVPLAASQGCPFAKRATDNNLVPPREIPEDFGICRVASNQAGGGTRSRDFWPCALRLDVLRQFSPQYNPLGADFDYTEAFKSLDYESLKKDLKALLTDSQDWWPADHGSYGGLFIHGRGGAGMGQQRFAPLDSWPDNQNLDKARRLLWPIKQKYGSKISWADLIVLAGNVALEHSGFETLGFAGGRADTWEADESIYWGAESTFVPKGNDVRYNGSTDFYERADKLEKPLGATHFGLIYVNPEGPDGSSDPKASALDIRTAFGRMGMDDEETAALIIGGHTLGKAHGAVSSKNIGPEPMAADLGEMGLGWHNSVNEGNGPDQMTSGLEVIWSTTPT</sequence>
<evidence type="ECO:0000256" key="5">
    <source>
        <dbReference type="ARBA" id="ARBA00023002"/>
    </source>
</evidence>
<protein>
    <recommendedName>
        <fullName evidence="9">Peroxidase</fullName>
        <ecNumber evidence="9">1.11.1.-</ecNumber>
    </recommendedName>
</protein>
<dbReference type="AlphaFoldDB" id="F9GAT9"/>
<evidence type="ECO:0000256" key="3">
    <source>
        <dbReference type="ARBA" id="ARBA00022617"/>
    </source>
</evidence>
<dbReference type="GO" id="GO:0042744">
    <property type="term" value="P:hydrogen peroxide catabolic process"/>
    <property type="evidence" value="ECO:0007669"/>
    <property type="project" value="UniProtKB-KW"/>
</dbReference>
<dbReference type="Gene3D" id="1.10.520.10">
    <property type="match status" value="1"/>
</dbReference>
<dbReference type="STRING" id="660025.F9GAT9"/>
<evidence type="ECO:0000256" key="6">
    <source>
        <dbReference type="ARBA" id="ARBA00023004"/>
    </source>
</evidence>
<dbReference type="GO" id="GO:0046872">
    <property type="term" value="F:metal ion binding"/>
    <property type="evidence" value="ECO:0007669"/>
    <property type="project" value="UniProtKB-UniRule"/>
</dbReference>
<feature type="chain" id="PRO_5006991477" description="Peroxidase" evidence="9">
    <location>
        <begin position="19"/>
        <end position="347"/>
    </location>
</feature>
<dbReference type="InterPro" id="IPR019793">
    <property type="entry name" value="Peroxidases_heam-ligand_BS"/>
</dbReference>
<dbReference type="GO" id="GO:0020037">
    <property type="term" value="F:heme binding"/>
    <property type="evidence" value="ECO:0007669"/>
    <property type="project" value="UniProtKB-UniRule"/>
</dbReference>
<evidence type="ECO:0000256" key="8">
    <source>
        <dbReference type="ARBA" id="ARBA00049145"/>
    </source>
</evidence>
<evidence type="ECO:0000256" key="9">
    <source>
        <dbReference type="RuleBase" id="RU363051"/>
    </source>
</evidence>
<comment type="similarity">
    <text evidence="9">Belongs to the peroxidase family.</text>
</comment>
<dbReference type="GO" id="GO:0004096">
    <property type="term" value="F:catalase activity"/>
    <property type="evidence" value="ECO:0007669"/>
    <property type="project" value="InterPro"/>
</dbReference>
<comment type="cofactor">
    <cofactor evidence="1">
        <name>heme b</name>
        <dbReference type="ChEBI" id="CHEBI:60344"/>
    </cofactor>
</comment>
<proteinExistence type="inferred from homology"/>
<dbReference type="InterPro" id="IPR010255">
    <property type="entry name" value="Haem_peroxidase_sf"/>
</dbReference>
<feature type="signal peptide" evidence="9">
    <location>
        <begin position="1"/>
        <end position="18"/>
    </location>
</feature>
<organism evidence="11">
    <name type="scientific">Fusarium oxysporum (strain Fo5176)</name>
    <name type="common">Fusarium vascular wilt</name>
    <dbReference type="NCBI Taxonomy" id="660025"/>
    <lineage>
        <taxon>Eukaryota</taxon>
        <taxon>Fungi</taxon>
        <taxon>Dikarya</taxon>
        <taxon>Ascomycota</taxon>
        <taxon>Pezizomycotina</taxon>
        <taxon>Sordariomycetes</taxon>
        <taxon>Hypocreomycetidae</taxon>
        <taxon>Hypocreales</taxon>
        <taxon>Nectriaceae</taxon>
        <taxon>Fusarium</taxon>
        <taxon>Fusarium oxysporum species complex</taxon>
    </lineage>
</organism>
<dbReference type="PRINTS" id="PR00458">
    <property type="entry name" value="PEROXIDASE"/>
</dbReference>
<evidence type="ECO:0000313" key="11">
    <source>
        <dbReference type="EMBL" id="EGU73718.1"/>
    </source>
</evidence>
<keyword evidence="6" id="KW-0408">Iron</keyword>
<keyword evidence="3" id="KW-0349">Heme</keyword>
<keyword evidence="4" id="KW-0479">Metal-binding</keyword>
<accession>F9GAT9</accession>
<evidence type="ECO:0000259" key="10">
    <source>
        <dbReference type="PROSITE" id="PS50873"/>
    </source>
</evidence>
<keyword evidence="2 9" id="KW-0575">Peroxidase</keyword>
<dbReference type="PaxDb" id="5507-FOXG_14234P0"/>
<dbReference type="PROSITE" id="PS00435">
    <property type="entry name" value="PEROXIDASE_1"/>
    <property type="match status" value="1"/>
</dbReference>
<feature type="non-terminal residue" evidence="11">
    <location>
        <position position="347"/>
    </location>
</feature>
<evidence type="ECO:0000256" key="4">
    <source>
        <dbReference type="ARBA" id="ARBA00022723"/>
    </source>
</evidence>
<dbReference type="GO" id="GO:0070301">
    <property type="term" value="P:cellular response to hydrogen peroxide"/>
    <property type="evidence" value="ECO:0007669"/>
    <property type="project" value="TreeGrafter"/>
</dbReference>
<dbReference type="SUPFAM" id="SSF48113">
    <property type="entry name" value="Heme-dependent peroxidases"/>
    <property type="match status" value="1"/>
</dbReference>
<comment type="catalytic activity">
    <reaction evidence="8">
        <text>2 H2O2 = O2 + 2 H2O</text>
        <dbReference type="Rhea" id="RHEA:20309"/>
        <dbReference type="ChEBI" id="CHEBI:15377"/>
        <dbReference type="ChEBI" id="CHEBI:15379"/>
        <dbReference type="ChEBI" id="CHEBI:16240"/>
        <dbReference type="EC" id="1.11.1.21"/>
    </reaction>
</comment>
<dbReference type="PANTHER" id="PTHR30555">
    <property type="entry name" value="HYDROPEROXIDASE I, BIFUNCTIONAL CATALASE-PEROXIDASE"/>
    <property type="match status" value="1"/>
</dbReference>
<dbReference type="Gene3D" id="1.10.420.10">
    <property type="entry name" value="Peroxidase, domain 2"/>
    <property type="match status" value="1"/>
</dbReference>
<dbReference type="Pfam" id="PF00141">
    <property type="entry name" value="peroxidase"/>
    <property type="match status" value="1"/>
</dbReference>
<dbReference type="EC" id="1.11.1.-" evidence="9"/>
<dbReference type="PROSITE" id="PS50873">
    <property type="entry name" value="PEROXIDASE_4"/>
    <property type="match status" value="1"/>
</dbReference>